<dbReference type="Gene3D" id="2.60.120.560">
    <property type="entry name" value="Exo-inulinase, domain 1"/>
    <property type="match status" value="1"/>
</dbReference>
<protein>
    <submittedName>
        <fullName evidence="3">DUF1080 domain-containing protein</fullName>
    </submittedName>
</protein>
<accession>A0A3A8EYZ0</accession>
<evidence type="ECO:0000313" key="4">
    <source>
        <dbReference type="Proteomes" id="UP000280405"/>
    </source>
</evidence>
<dbReference type="Gene3D" id="3.20.20.190">
    <property type="entry name" value="Phosphatidylinositol (PI) phosphodiesterase"/>
    <property type="match status" value="2"/>
</dbReference>
<dbReference type="EMBL" id="RAXT01000060">
    <property type="protein sequence ID" value="RKG35294.1"/>
    <property type="molecule type" value="Genomic_DNA"/>
</dbReference>
<dbReference type="InterPro" id="IPR010496">
    <property type="entry name" value="AL/BT2_dom"/>
</dbReference>
<dbReference type="GO" id="GO:0006629">
    <property type="term" value="P:lipid metabolic process"/>
    <property type="evidence" value="ECO:0007669"/>
    <property type="project" value="InterPro"/>
</dbReference>
<feature type="domain" description="GP-PDE" evidence="2">
    <location>
        <begin position="458"/>
        <end position="693"/>
    </location>
</feature>
<keyword evidence="1" id="KW-0732">Signal</keyword>
<proteinExistence type="predicted"/>
<comment type="caution">
    <text evidence="3">The sequence shown here is derived from an EMBL/GenBank/DDBJ whole genome shotgun (WGS) entry which is preliminary data.</text>
</comment>
<organism evidence="3 4">
    <name type="scientific">Acinetobacter rongchengensis</name>
    <dbReference type="NCBI Taxonomy" id="2419601"/>
    <lineage>
        <taxon>Bacteria</taxon>
        <taxon>Pseudomonadati</taxon>
        <taxon>Pseudomonadota</taxon>
        <taxon>Gammaproteobacteria</taxon>
        <taxon>Moraxellales</taxon>
        <taxon>Moraxellaceae</taxon>
        <taxon>Acinetobacter</taxon>
    </lineage>
</organism>
<sequence>MKLSALSLTLFSVLPIVGHAEISTKITTKAQTQNISTSQLNVLYQQDFTQQKTIPQGWRIPGNNAGNVYVENGVLNLDGRANAMQTTSILLPQNLEKQQNYRIDLEFSLDQPVNQSRWGSVIYDVTEAQGVIPSRYYQFTLRADATKPNGTEFGRRKANGQWEVLETKAFSENIKPHQWYKASIVVSGQRVQHYLNQQLMQDVELEQLATKGGIGLSAAGVILKVKNIQVSEQLVALPNLQNKVTQVQEIQTNVALAPTIIQKIENSSSSFSSANQLYYQLDAQLNLFNQNGQNVGSLQQYLAQPQRNTIAVLEIKEPKTLEALKILANTQDISDITLLSKSDALLKTAHQIIPTVRTALDFSAEKLKDNRQSLAEIIRRSNQAYARIVVLPQTLANKDSIRFIQQHLMTVWLGTSATQPQQVAQILTAGANGIITTQSSLFSRILKQFPKNTLLRKPLIIGHRGVPSLEDENTLESAKHAVALGADIVENDIYLTKDQQLVVMHDLTVDRTTTATGKIEEMTLAQVQQLKSKNKGYKIPTLVEYFATFKNNPNFVLMIEMKSANPQLVPKMQDEIKKYQVENQVVTTSFNVDQVAHAQTLLSNIPRGLLVGTMPKNHNSLVNAKQINADVQTYNSSYNPAYRADLIELLEITKHRGISFWPWALNDETFKKLYLAGSYGITTNSAQLYSAYVVDVQVPETVKIQVNQPVQVTAQLTQQDRTQFKQVITDFMVLSGAPQHEFKNGQLIFSEKGTAYVLAGYKYQIDSQNFYQIFSAPMKIVVK</sequence>
<dbReference type="GO" id="GO:0008081">
    <property type="term" value="F:phosphoric diester hydrolase activity"/>
    <property type="evidence" value="ECO:0007669"/>
    <property type="project" value="InterPro"/>
</dbReference>
<dbReference type="InterPro" id="IPR030395">
    <property type="entry name" value="GP_PDE_dom"/>
</dbReference>
<keyword evidence="4" id="KW-1185">Reference proteome</keyword>
<evidence type="ECO:0000256" key="1">
    <source>
        <dbReference type="SAM" id="SignalP"/>
    </source>
</evidence>
<dbReference type="Pfam" id="PF03009">
    <property type="entry name" value="GDPD"/>
    <property type="match status" value="1"/>
</dbReference>
<feature type="signal peptide" evidence="1">
    <location>
        <begin position="1"/>
        <end position="20"/>
    </location>
</feature>
<dbReference type="RefSeq" id="WP_120385165.1">
    <property type="nucleotide sequence ID" value="NZ_RAXT01000060.1"/>
</dbReference>
<gene>
    <name evidence="3" type="ORF">D7V20_16620</name>
</gene>
<dbReference type="AlphaFoldDB" id="A0A3A8EYZ0"/>
<dbReference type="SUPFAM" id="SSF51695">
    <property type="entry name" value="PLC-like phosphodiesterases"/>
    <property type="match status" value="2"/>
</dbReference>
<evidence type="ECO:0000313" key="3">
    <source>
        <dbReference type="EMBL" id="RKG35294.1"/>
    </source>
</evidence>
<dbReference type="OrthoDB" id="9795622at2"/>
<dbReference type="Proteomes" id="UP000280405">
    <property type="component" value="Unassembled WGS sequence"/>
</dbReference>
<dbReference type="InterPro" id="IPR017946">
    <property type="entry name" value="PLC-like_Pdiesterase_TIM-brl"/>
</dbReference>
<dbReference type="PANTHER" id="PTHR46211:SF14">
    <property type="entry name" value="GLYCEROPHOSPHODIESTER PHOSPHODIESTERASE"/>
    <property type="match status" value="1"/>
</dbReference>
<dbReference type="PROSITE" id="PS51704">
    <property type="entry name" value="GP_PDE"/>
    <property type="match status" value="1"/>
</dbReference>
<feature type="chain" id="PRO_5017403764" evidence="1">
    <location>
        <begin position="21"/>
        <end position="783"/>
    </location>
</feature>
<dbReference type="PANTHER" id="PTHR46211">
    <property type="entry name" value="GLYCEROPHOSPHORYL DIESTER PHOSPHODIESTERASE"/>
    <property type="match status" value="1"/>
</dbReference>
<evidence type="ECO:0000259" key="2">
    <source>
        <dbReference type="PROSITE" id="PS51704"/>
    </source>
</evidence>
<name>A0A3A8EYZ0_9GAMM</name>
<dbReference type="Pfam" id="PF06439">
    <property type="entry name" value="3keto-disac_hyd"/>
    <property type="match status" value="1"/>
</dbReference>
<reference evidence="3 4" key="1">
    <citation type="submission" date="2018-09" db="EMBL/GenBank/DDBJ databases">
        <title>The draft genome of Acinetobacter spp. strains.</title>
        <authorList>
            <person name="Qin J."/>
            <person name="Feng Y."/>
            <person name="Zong Z."/>
        </authorList>
    </citation>
    <scope>NUCLEOTIDE SEQUENCE [LARGE SCALE GENOMIC DNA]</scope>
    <source>
        <strain evidence="3 4">WCHAc060115</strain>
    </source>
</reference>